<dbReference type="EMBL" id="JADZGI010000001">
    <property type="protein sequence ID" value="MBH0111906.1"/>
    <property type="molecule type" value="Genomic_DNA"/>
</dbReference>
<keyword evidence="3" id="KW-1185">Reference proteome</keyword>
<evidence type="ECO:0000313" key="2">
    <source>
        <dbReference type="EMBL" id="MBH0111906.1"/>
    </source>
</evidence>
<feature type="chain" id="PRO_5036767905" evidence="1">
    <location>
        <begin position="25"/>
        <end position="143"/>
    </location>
</feature>
<comment type="caution">
    <text evidence="2">The sequence shown here is derived from an EMBL/GenBank/DDBJ whole genome shotgun (WGS) entry which is preliminary data.</text>
</comment>
<name>A0A931HAG5_9SPHN</name>
<feature type="signal peptide" evidence="1">
    <location>
        <begin position="1"/>
        <end position="24"/>
    </location>
</feature>
<dbReference type="Proteomes" id="UP000617634">
    <property type="component" value="Unassembled WGS sequence"/>
</dbReference>
<proteinExistence type="predicted"/>
<organism evidence="2 3">
    <name type="scientific">Novosphingobium aureum</name>
    <dbReference type="NCBI Taxonomy" id="2792964"/>
    <lineage>
        <taxon>Bacteria</taxon>
        <taxon>Pseudomonadati</taxon>
        <taxon>Pseudomonadota</taxon>
        <taxon>Alphaproteobacteria</taxon>
        <taxon>Sphingomonadales</taxon>
        <taxon>Sphingomonadaceae</taxon>
        <taxon>Novosphingobium</taxon>
    </lineage>
</organism>
<reference evidence="2" key="1">
    <citation type="submission" date="2020-11" db="EMBL/GenBank/DDBJ databases">
        <title>Novosphingobium aureum sp. nov., a marine bacterium isolated from sediment of a salt flat.</title>
        <authorList>
            <person name="Yoo Y."/>
            <person name="Kim J.-J."/>
        </authorList>
    </citation>
    <scope>NUCLEOTIDE SEQUENCE</scope>
    <source>
        <strain evidence="2">YJ-S2-02</strain>
    </source>
</reference>
<keyword evidence="1" id="KW-0732">Signal</keyword>
<evidence type="ECO:0000256" key="1">
    <source>
        <dbReference type="SAM" id="SignalP"/>
    </source>
</evidence>
<evidence type="ECO:0000313" key="3">
    <source>
        <dbReference type="Proteomes" id="UP000617634"/>
    </source>
</evidence>
<dbReference type="AlphaFoldDB" id="A0A931HAG5"/>
<gene>
    <name evidence="2" type="ORF">I5E68_02935</name>
</gene>
<protein>
    <submittedName>
        <fullName evidence="2">Uncharacterized protein</fullName>
    </submittedName>
</protein>
<accession>A0A931HAG5</accession>
<dbReference type="RefSeq" id="WP_197160614.1">
    <property type="nucleotide sequence ID" value="NZ_JADZGI010000001.1"/>
</dbReference>
<sequence>MSSLTSTLSFVKDVGLLAAVPALALGTAAVNAPAGSTPADPASFVQLEDITAPIIDAGRIDGQLDLSLVIEAGSPEDAAELDKQKPALRAAMLASSLEFARLHASPFTAVDAGKLSEALVPAAREVDPRISRVLIVKVGAFGS</sequence>